<dbReference type="PANTHER" id="PTHR23150">
    <property type="entry name" value="SULFATASE MODIFYING FACTOR 1, 2"/>
    <property type="match status" value="1"/>
</dbReference>
<dbReference type="EMBL" id="LT594324">
    <property type="protein sequence ID" value="SBT41087.1"/>
    <property type="molecule type" value="Genomic_DNA"/>
</dbReference>
<name>A0A1A8ZB73_9ACTN</name>
<dbReference type="SUPFAM" id="SSF56436">
    <property type="entry name" value="C-type lectin-like"/>
    <property type="match status" value="1"/>
</dbReference>
<dbReference type="InterPro" id="IPR016187">
    <property type="entry name" value="CTDL_fold"/>
</dbReference>
<dbReference type="OrthoDB" id="9768004at2"/>
<dbReference type="Pfam" id="PF03781">
    <property type="entry name" value="FGE-sulfatase"/>
    <property type="match status" value="1"/>
</dbReference>
<dbReference type="Proteomes" id="UP000198765">
    <property type="component" value="Chromosome I"/>
</dbReference>
<accession>A0A1A8ZB73</accession>
<dbReference type="PATRIC" id="fig|299146.4.peg.1179"/>
<dbReference type="AlphaFoldDB" id="A0A1A8ZB73"/>
<dbReference type="InterPro" id="IPR005532">
    <property type="entry name" value="SUMF_dom"/>
</dbReference>
<evidence type="ECO:0000259" key="1">
    <source>
        <dbReference type="Pfam" id="PF03781"/>
    </source>
</evidence>
<dbReference type="PANTHER" id="PTHR23150:SF19">
    <property type="entry name" value="FORMYLGLYCINE-GENERATING ENZYME"/>
    <property type="match status" value="1"/>
</dbReference>
<dbReference type="Gene3D" id="3.90.1580.10">
    <property type="entry name" value="paralog of FGE (formylglycine-generating enzyme)"/>
    <property type="match status" value="1"/>
</dbReference>
<reference evidence="2 3" key="1">
    <citation type="submission" date="2016-06" db="EMBL/GenBank/DDBJ databases">
        <authorList>
            <person name="Kjaerup R.B."/>
            <person name="Dalgaard T.S."/>
            <person name="Juul-Madsen H.R."/>
        </authorList>
    </citation>
    <scope>NUCLEOTIDE SEQUENCE [LARGE SCALE GENOMIC DNA]</scope>
    <source>
        <strain evidence="2 3">DSM 45248</strain>
    </source>
</reference>
<sequence>MLTELRNFSMIAFPARRLVVGSSDLTAREQPPHEVHLDAYDLGDRCVSAADFHAFLRDRPGDVGHLDIDCIDPCFVVHRSGGFELRPGCGDFPMIQISYWGAAAYCNWLSRSAGLRPIYDLRAREADLDADGYRLPTEAEWEAACRDGHPDETVAPGDAANTADAGPACRRLRAGETLAGNFLPGQPAPTPVASLPADAAGLYGMLGNVREWCHDRYGPYGPEPSRNPTGVAKGAFRVVRGGSFVDPAADVGPASRMAAYEDTKCEVYGFRVARSR</sequence>
<dbReference type="InterPro" id="IPR051043">
    <property type="entry name" value="Sulfatase_Mod_Factor_Kinase"/>
</dbReference>
<protein>
    <submittedName>
        <fullName evidence="2">Formylglycine-generating enzyme, required for sulfatase activity, contains SUMF1/FGE domain</fullName>
    </submittedName>
</protein>
<gene>
    <name evidence="2" type="ORF">GA0070621_1139</name>
</gene>
<keyword evidence="3" id="KW-1185">Reference proteome</keyword>
<organism evidence="2 3">
    <name type="scientific">Micromonospora narathiwatensis</name>
    <dbReference type="NCBI Taxonomy" id="299146"/>
    <lineage>
        <taxon>Bacteria</taxon>
        <taxon>Bacillati</taxon>
        <taxon>Actinomycetota</taxon>
        <taxon>Actinomycetes</taxon>
        <taxon>Micromonosporales</taxon>
        <taxon>Micromonosporaceae</taxon>
        <taxon>Micromonospora</taxon>
    </lineage>
</organism>
<evidence type="ECO:0000313" key="2">
    <source>
        <dbReference type="EMBL" id="SBT41087.1"/>
    </source>
</evidence>
<proteinExistence type="predicted"/>
<dbReference type="GO" id="GO:0120147">
    <property type="term" value="F:formylglycine-generating oxidase activity"/>
    <property type="evidence" value="ECO:0007669"/>
    <property type="project" value="TreeGrafter"/>
</dbReference>
<dbReference type="InterPro" id="IPR042095">
    <property type="entry name" value="SUMF_sf"/>
</dbReference>
<feature type="domain" description="Sulfatase-modifying factor enzyme-like" evidence="1">
    <location>
        <begin position="10"/>
        <end position="274"/>
    </location>
</feature>
<evidence type="ECO:0000313" key="3">
    <source>
        <dbReference type="Proteomes" id="UP000198765"/>
    </source>
</evidence>
<dbReference type="RefSeq" id="WP_091192123.1">
    <property type="nucleotide sequence ID" value="NZ_LT594324.1"/>
</dbReference>